<comment type="caution">
    <text evidence="7">The sequence shown here is derived from an EMBL/GenBank/DDBJ whole genome shotgun (WGS) entry which is preliminary data.</text>
</comment>
<dbReference type="EC" id="2.5.1.25" evidence="1"/>
<dbReference type="AlphaFoldDB" id="A0A556AXN0"/>
<feature type="domain" description="DTW" evidence="6">
    <location>
        <begin position="9"/>
        <end position="189"/>
    </location>
</feature>
<dbReference type="EMBL" id="VLTJ01000008">
    <property type="protein sequence ID" value="TSH97678.1"/>
    <property type="molecule type" value="Genomic_DNA"/>
</dbReference>
<dbReference type="OrthoDB" id="268835at2"/>
<evidence type="ECO:0000256" key="3">
    <source>
        <dbReference type="ARBA" id="ARBA00022691"/>
    </source>
</evidence>
<keyword evidence="3" id="KW-0949">S-adenosyl-L-methionine</keyword>
<name>A0A556AXN0_9BURK</name>
<dbReference type="InterPro" id="IPR039262">
    <property type="entry name" value="DTWD2/TAPT"/>
</dbReference>
<evidence type="ECO:0000256" key="2">
    <source>
        <dbReference type="ARBA" id="ARBA00022679"/>
    </source>
</evidence>
<gene>
    <name evidence="7" type="ORF">FOZ76_05860</name>
</gene>
<dbReference type="Proteomes" id="UP000318405">
    <property type="component" value="Unassembled WGS sequence"/>
</dbReference>
<sequence>MSCVSSPSGRLACPRCRRPVSHCLCAHVRILSNRTRVIVLQHPDEARHPLNTARLAVLGLADAELHVGLSFPSSLWEDEESWLLFPPEAGHAGTAAPGARPRRLIVPDGTWRQARRLVRTHPGLAALPRLPLPPGRGSRYTVRRACFESALATIEAIAAALDTLDAPARHDALLAPFTALVEGQLAAARGAAG</sequence>
<proteinExistence type="inferred from homology"/>
<dbReference type="PANTHER" id="PTHR21392">
    <property type="entry name" value="TRNA-URIDINE AMINOCARBOXYPROPYLTRANSFERASE 2"/>
    <property type="match status" value="1"/>
</dbReference>
<organism evidence="7 8">
    <name type="scientific">Verticiella sediminum</name>
    <dbReference type="NCBI Taxonomy" id="1247510"/>
    <lineage>
        <taxon>Bacteria</taxon>
        <taxon>Pseudomonadati</taxon>
        <taxon>Pseudomonadota</taxon>
        <taxon>Betaproteobacteria</taxon>
        <taxon>Burkholderiales</taxon>
        <taxon>Alcaligenaceae</taxon>
        <taxon>Verticiella</taxon>
    </lineage>
</organism>
<comment type="similarity">
    <text evidence="5">Belongs to the TDD superfamily. DTWD2 family.</text>
</comment>
<evidence type="ECO:0000256" key="5">
    <source>
        <dbReference type="ARBA" id="ARBA00034489"/>
    </source>
</evidence>
<keyword evidence="2" id="KW-0808">Transferase</keyword>
<protein>
    <recommendedName>
        <fullName evidence="1">tRNA-uridine aminocarboxypropyltransferase</fullName>
        <ecNumber evidence="1">2.5.1.25</ecNumber>
    </recommendedName>
</protein>
<dbReference type="SMART" id="SM01144">
    <property type="entry name" value="DTW"/>
    <property type="match status" value="1"/>
</dbReference>
<evidence type="ECO:0000313" key="8">
    <source>
        <dbReference type="Proteomes" id="UP000318405"/>
    </source>
</evidence>
<dbReference type="Pfam" id="PF03942">
    <property type="entry name" value="DTW"/>
    <property type="match status" value="1"/>
</dbReference>
<reference evidence="7 8" key="1">
    <citation type="submission" date="2019-07" db="EMBL/GenBank/DDBJ databases">
        <title>Qingshengfaniella alkalisoli gen. nov., sp. nov., isolated from saline soil.</title>
        <authorList>
            <person name="Xu L."/>
            <person name="Huang X.-X."/>
            <person name="Sun J.-Q."/>
        </authorList>
    </citation>
    <scope>NUCLEOTIDE SEQUENCE [LARGE SCALE GENOMIC DNA]</scope>
    <source>
        <strain evidence="7 8">DSM 27279</strain>
    </source>
</reference>
<keyword evidence="8" id="KW-1185">Reference proteome</keyword>
<accession>A0A556AXN0</accession>
<evidence type="ECO:0000259" key="6">
    <source>
        <dbReference type="SMART" id="SM01144"/>
    </source>
</evidence>
<dbReference type="PANTHER" id="PTHR21392:SF0">
    <property type="entry name" value="TRNA-URIDINE AMINOCARBOXYPROPYLTRANSFERASE 2"/>
    <property type="match status" value="1"/>
</dbReference>
<dbReference type="GO" id="GO:0016432">
    <property type="term" value="F:tRNA-uridine aminocarboxypropyltransferase activity"/>
    <property type="evidence" value="ECO:0007669"/>
    <property type="project" value="UniProtKB-EC"/>
</dbReference>
<dbReference type="GO" id="GO:0008033">
    <property type="term" value="P:tRNA processing"/>
    <property type="evidence" value="ECO:0007669"/>
    <property type="project" value="UniProtKB-KW"/>
</dbReference>
<evidence type="ECO:0000256" key="1">
    <source>
        <dbReference type="ARBA" id="ARBA00012386"/>
    </source>
</evidence>
<keyword evidence="4" id="KW-0819">tRNA processing</keyword>
<dbReference type="InterPro" id="IPR005636">
    <property type="entry name" value="DTW"/>
</dbReference>
<evidence type="ECO:0000256" key="4">
    <source>
        <dbReference type="ARBA" id="ARBA00022694"/>
    </source>
</evidence>
<evidence type="ECO:0000313" key="7">
    <source>
        <dbReference type="EMBL" id="TSH97678.1"/>
    </source>
</evidence>